<sequence length="413" mass="45141">MAELKADVLVLGAGMVGVSAALHLQKQGRDVILVDRNEDAGDETSYGNAGIIECASVFPLMFPRDPKLIFQYALNRSPNSLYRISELPEFLPWLLRYYLASTPARAMQSAMAEWPLIQRSLVEHEALISEAGVPELLRRSGWLKLYRSQDSLAAAVRDAERVKQYGVPSEILDNKAITAREPNLTGDFAGAVYWPTPGFIADPGALAKAYAALFVRKGGRFVVGDARTLTQESGGWRVNGASAREVVAALGPWSDLVFRPLGYSIPLGVKRGYHLHLKASGNAVLNHPVLDSDLGYLIAPMNRGIRLTTGVEFAHRDAPPRPIQVERALPRARALFPLGEPVDAQPWMGARPCLPDMLPVIGKAPRHPGLWFDFGHQHHGLTLGPVTGRLLSEMMTGTTPFTDPGPYSVERFG</sequence>
<protein>
    <submittedName>
        <fullName evidence="3">D-amino-acid dehydrogenase</fullName>
    </submittedName>
</protein>
<proteinExistence type="predicted"/>
<dbReference type="SUPFAM" id="SSF51905">
    <property type="entry name" value="FAD/NAD(P)-binding domain"/>
    <property type="match status" value="1"/>
</dbReference>
<dbReference type="SUPFAM" id="SSF54373">
    <property type="entry name" value="FAD-linked reductases, C-terminal domain"/>
    <property type="match status" value="1"/>
</dbReference>
<evidence type="ECO:0000259" key="2">
    <source>
        <dbReference type="Pfam" id="PF01266"/>
    </source>
</evidence>
<dbReference type="PANTHER" id="PTHR13847">
    <property type="entry name" value="SARCOSINE DEHYDROGENASE-RELATED"/>
    <property type="match status" value="1"/>
</dbReference>
<keyword evidence="4" id="KW-1185">Reference proteome</keyword>
<dbReference type="OrthoDB" id="9805337at2"/>
<dbReference type="AlphaFoldDB" id="A0A1M7SYF8"/>
<organism evidence="3 4">
    <name type="scientific">Bradyrhizobium erythrophlei</name>
    <dbReference type="NCBI Taxonomy" id="1437360"/>
    <lineage>
        <taxon>Bacteria</taxon>
        <taxon>Pseudomonadati</taxon>
        <taxon>Pseudomonadota</taxon>
        <taxon>Alphaproteobacteria</taxon>
        <taxon>Hyphomicrobiales</taxon>
        <taxon>Nitrobacteraceae</taxon>
        <taxon>Bradyrhizobium</taxon>
    </lineage>
</organism>
<dbReference type="Pfam" id="PF01266">
    <property type="entry name" value="DAO"/>
    <property type="match status" value="1"/>
</dbReference>
<dbReference type="PANTHER" id="PTHR13847:SF289">
    <property type="entry name" value="GLYCINE OXIDASE"/>
    <property type="match status" value="1"/>
</dbReference>
<dbReference type="EMBL" id="LT670849">
    <property type="protein sequence ID" value="SHN63510.1"/>
    <property type="molecule type" value="Genomic_DNA"/>
</dbReference>
<name>A0A1M7SYF8_9BRAD</name>
<evidence type="ECO:0000313" key="3">
    <source>
        <dbReference type="EMBL" id="SHN63510.1"/>
    </source>
</evidence>
<dbReference type="Gene3D" id="3.50.50.60">
    <property type="entry name" value="FAD/NAD(P)-binding domain"/>
    <property type="match status" value="2"/>
</dbReference>
<dbReference type="InterPro" id="IPR036188">
    <property type="entry name" value="FAD/NAD-bd_sf"/>
</dbReference>
<reference evidence="4" key="1">
    <citation type="submission" date="2016-11" db="EMBL/GenBank/DDBJ databases">
        <authorList>
            <person name="Varghese N."/>
            <person name="Submissions S."/>
        </authorList>
    </citation>
    <scope>NUCLEOTIDE SEQUENCE [LARGE SCALE GENOMIC DNA]</scope>
    <source>
        <strain evidence="4">GAS401</strain>
    </source>
</reference>
<dbReference type="Gene3D" id="3.30.9.10">
    <property type="entry name" value="D-Amino Acid Oxidase, subunit A, domain 2"/>
    <property type="match status" value="1"/>
</dbReference>
<dbReference type="Proteomes" id="UP000184096">
    <property type="component" value="Chromosome I"/>
</dbReference>
<dbReference type="RefSeq" id="WP_072816483.1">
    <property type="nucleotide sequence ID" value="NZ_LT670849.1"/>
</dbReference>
<keyword evidence="1" id="KW-0560">Oxidoreductase</keyword>
<gene>
    <name evidence="3" type="ORF">SAMN05444170_0442</name>
</gene>
<dbReference type="GO" id="GO:0016491">
    <property type="term" value="F:oxidoreductase activity"/>
    <property type="evidence" value="ECO:0007669"/>
    <property type="project" value="UniProtKB-KW"/>
</dbReference>
<feature type="domain" description="FAD dependent oxidoreductase" evidence="2">
    <location>
        <begin position="7"/>
        <end position="394"/>
    </location>
</feature>
<dbReference type="GO" id="GO:0005737">
    <property type="term" value="C:cytoplasm"/>
    <property type="evidence" value="ECO:0007669"/>
    <property type="project" value="TreeGrafter"/>
</dbReference>
<evidence type="ECO:0000256" key="1">
    <source>
        <dbReference type="ARBA" id="ARBA00023002"/>
    </source>
</evidence>
<evidence type="ECO:0000313" key="4">
    <source>
        <dbReference type="Proteomes" id="UP000184096"/>
    </source>
</evidence>
<accession>A0A1M7SYF8</accession>
<dbReference type="InterPro" id="IPR006076">
    <property type="entry name" value="FAD-dep_OxRdtase"/>
</dbReference>